<proteinExistence type="inferred from homology"/>
<evidence type="ECO:0000256" key="2">
    <source>
        <dbReference type="ARBA" id="ARBA00008072"/>
    </source>
</evidence>
<dbReference type="SUPFAM" id="SSF50129">
    <property type="entry name" value="GroES-like"/>
    <property type="match status" value="1"/>
</dbReference>
<dbReference type="GO" id="GO:0046872">
    <property type="term" value="F:metal ion binding"/>
    <property type="evidence" value="ECO:0007669"/>
    <property type="project" value="UniProtKB-KW"/>
</dbReference>
<comment type="caution">
    <text evidence="7">The sequence shown here is derived from an EMBL/GenBank/DDBJ whole genome shotgun (WGS) entry which is preliminary data.</text>
</comment>
<keyword evidence="4" id="KW-0862">Zinc</keyword>
<dbReference type="EMBL" id="JYIX01000038">
    <property type="protein sequence ID" value="KJL31671.1"/>
    <property type="molecule type" value="Genomic_DNA"/>
</dbReference>
<reference evidence="7 8" key="1">
    <citation type="submission" date="2015-02" db="EMBL/GenBank/DDBJ databases">
        <title>Draft genome sequences of ten Microbacterium spp. with emphasis on heavy metal contaminated environments.</title>
        <authorList>
            <person name="Corretto E."/>
        </authorList>
    </citation>
    <scope>NUCLEOTIDE SEQUENCE [LARGE SCALE GENOMIC DNA]</scope>
    <source>
        <strain evidence="7 8">ARN176</strain>
    </source>
</reference>
<keyword evidence="5" id="KW-0560">Oxidoreductase</keyword>
<dbReference type="Gene3D" id="3.90.180.10">
    <property type="entry name" value="Medium-chain alcohol dehydrogenases, catalytic domain"/>
    <property type="match status" value="1"/>
</dbReference>
<evidence type="ECO:0000313" key="7">
    <source>
        <dbReference type="EMBL" id="KJL31671.1"/>
    </source>
</evidence>
<comment type="cofactor">
    <cofactor evidence="1">
        <name>Zn(2+)</name>
        <dbReference type="ChEBI" id="CHEBI:29105"/>
    </cofactor>
</comment>
<dbReference type="InterPro" id="IPR036291">
    <property type="entry name" value="NAD(P)-bd_dom_sf"/>
</dbReference>
<dbReference type="PANTHER" id="PTHR43350:SF19">
    <property type="entry name" value="D-GULOSIDE 3-DEHYDROGENASE"/>
    <property type="match status" value="1"/>
</dbReference>
<dbReference type="STRING" id="582680.RS86_02946"/>
<dbReference type="InterPro" id="IPR011032">
    <property type="entry name" value="GroES-like_sf"/>
</dbReference>
<evidence type="ECO:0000256" key="5">
    <source>
        <dbReference type="ARBA" id="ARBA00023002"/>
    </source>
</evidence>
<organism evidence="7 8">
    <name type="scientific">Microbacterium azadirachtae</name>
    <dbReference type="NCBI Taxonomy" id="582680"/>
    <lineage>
        <taxon>Bacteria</taxon>
        <taxon>Bacillati</taxon>
        <taxon>Actinomycetota</taxon>
        <taxon>Actinomycetes</taxon>
        <taxon>Micrococcales</taxon>
        <taxon>Microbacteriaceae</taxon>
        <taxon>Microbacterium</taxon>
    </lineage>
</organism>
<dbReference type="PANTHER" id="PTHR43350">
    <property type="entry name" value="NAD-DEPENDENT ALCOHOL DEHYDROGENASE"/>
    <property type="match status" value="1"/>
</dbReference>
<dbReference type="RefSeq" id="WP_045273028.1">
    <property type="nucleotide sequence ID" value="NZ_JYIX01000038.1"/>
</dbReference>
<dbReference type="PATRIC" id="fig|582680.6.peg.3026"/>
<keyword evidence="3" id="KW-0479">Metal-binding</keyword>
<evidence type="ECO:0000313" key="8">
    <source>
        <dbReference type="Proteomes" id="UP000033740"/>
    </source>
</evidence>
<keyword evidence="8" id="KW-1185">Reference proteome</keyword>
<dbReference type="CDD" id="cd08255">
    <property type="entry name" value="2-desacetyl-2-hydroxyethyl_bacteriochlorophyllide_like"/>
    <property type="match status" value="1"/>
</dbReference>
<feature type="domain" description="Alcohol dehydrogenase-like C-terminal" evidence="6">
    <location>
        <begin position="173"/>
        <end position="276"/>
    </location>
</feature>
<sequence>MGDTTQRAVEVHADRSEAATAWWTTGHGRGEFRSEPVRSPGPREASVRTLWTGISRGTESLVARGMVPPSEQERMRAPFQDGDFPFPVKYGYLNVGVVEEGPAALRGRTVFALLPHQSRYVASVESLVPVPSGVPARRAVLAGAVETAVNVLWDAAPAVGDRVLIVGAGMIGCALARLACRIPGAEVTVVDVDPEKQHVVEALGARFAGAADPPGEADVVIEASGSGAGLQIALQSAPTDGEIVVASWYGAGPVPLELGADFHSRRLRIRSSQVGAVAASHRARWTTRDRLTLALRLLEDPAFDLLLGATASWRQLPEVTAGLADGTAAELCQTIDWSRE</sequence>
<evidence type="ECO:0000259" key="6">
    <source>
        <dbReference type="Pfam" id="PF00107"/>
    </source>
</evidence>
<evidence type="ECO:0000256" key="1">
    <source>
        <dbReference type="ARBA" id="ARBA00001947"/>
    </source>
</evidence>
<dbReference type="GO" id="GO:0016491">
    <property type="term" value="F:oxidoreductase activity"/>
    <property type="evidence" value="ECO:0007669"/>
    <property type="project" value="UniProtKB-KW"/>
</dbReference>
<dbReference type="Gene3D" id="3.40.50.720">
    <property type="entry name" value="NAD(P)-binding Rossmann-like Domain"/>
    <property type="match status" value="1"/>
</dbReference>
<evidence type="ECO:0000256" key="4">
    <source>
        <dbReference type="ARBA" id="ARBA00022833"/>
    </source>
</evidence>
<dbReference type="AlphaFoldDB" id="A0A0F0LJG8"/>
<gene>
    <name evidence="7" type="ORF">RS86_02946</name>
</gene>
<comment type="similarity">
    <text evidence="2">Belongs to the zinc-containing alcohol dehydrogenase family.</text>
</comment>
<dbReference type="Pfam" id="PF00107">
    <property type="entry name" value="ADH_zinc_N"/>
    <property type="match status" value="1"/>
</dbReference>
<dbReference type="SUPFAM" id="SSF51735">
    <property type="entry name" value="NAD(P)-binding Rossmann-fold domains"/>
    <property type="match status" value="1"/>
</dbReference>
<accession>A0A0F0LJG8</accession>
<name>A0A0F0LJG8_9MICO</name>
<protein>
    <submittedName>
        <fullName evidence="7">Zinc-binding dehydrogenase</fullName>
    </submittedName>
</protein>
<dbReference type="InterPro" id="IPR013149">
    <property type="entry name" value="ADH-like_C"/>
</dbReference>
<evidence type="ECO:0000256" key="3">
    <source>
        <dbReference type="ARBA" id="ARBA00022723"/>
    </source>
</evidence>
<dbReference type="Proteomes" id="UP000033740">
    <property type="component" value="Unassembled WGS sequence"/>
</dbReference>